<comment type="caution">
    <text evidence="2">The sequence shown here is derived from an EMBL/GenBank/DDBJ whole genome shotgun (WGS) entry which is preliminary data.</text>
</comment>
<accession>A0A9W8V842</accession>
<organism evidence="2 3">
    <name type="scientific">Fusarium torreyae</name>
    <dbReference type="NCBI Taxonomy" id="1237075"/>
    <lineage>
        <taxon>Eukaryota</taxon>
        <taxon>Fungi</taxon>
        <taxon>Dikarya</taxon>
        <taxon>Ascomycota</taxon>
        <taxon>Pezizomycotina</taxon>
        <taxon>Sordariomycetes</taxon>
        <taxon>Hypocreomycetidae</taxon>
        <taxon>Hypocreales</taxon>
        <taxon>Nectriaceae</taxon>
        <taxon>Fusarium</taxon>
    </lineage>
</organism>
<protein>
    <submittedName>
        <fullName evidence="2">Uncharacterized protein</fullName>
    </submittedName>
</protein>
<keyword evidence="3" id="KW-1185">Reference proteome</keyword>
<dbReference type="Proteomes" id="UP001152049">
    <property type="component" value="Unassembled WGS sequence"/>
</dbReference>
<proteinExistence type="predicted"/>
<evidence type="ECO:0000313" key="3">
    <source>
        <dbReference type="Proteomes" id="UP001152049"/>
    </source>
</evidence>
<gene>
    <name evidence="2" type="ORF">NW762_012926</name>
</gene>
<dbReference type="AlphaFoldDB" id="A0A9W8V842"/>
<feature type="region of interest" description="Disordered" evidence="1">
    <location>
        <begin position="1"/>
        <end position="40"/>
    </location>
</feature>
<dbReference type="OrthoDB" id="5073671at2759"/>
<reference evidence="2" key="1">
    <citation type="submission" date="2022-09" db="EMBL/GenBank/DDBJ databases">
        <title>Fusarium specimens isolated from Avocado Roots.</title>
        <authorList>
            <person name="Stajich J."/>
            <person name="Roper C."/>
            <person name="Heimlech-Rivalta G."/>
        </authorList>
    </citation>
    <scope>NUCLEOTIDE SEQUENCE</scope>
    <source>
        <strain evidence="2">CF00136</strain>
    </source>
</reference>
<dbReference type="EMBL" id="JAOQAZ010000038">
    <property type="protein sequence ID" value="KAJ4247718.1"/>
    <property type="molecule type" value="Genomic_DNA"/>
</dbReference>
<name>A0A9W8V842_9HYPO</name>
<evidence type="ECO:0000256" key="1">
    <source>
        <dbReference type="SAM" id="MobiDB-lite"/>
    </source>
</evidence>
<feature type="compositionally biased region" description="Low complexity" evidence="1">
    <location>
        <begin position="20"/>
        <end position="29"/>
    </location>
</feature>
<evidence type="ECO:0000313" key="2">
    <source>
        <dbReference type="EMBL" id="KAJ4247718.1"/>
    </source>
</evidence>
<sequence>MSHNYNPAVDPIPDEPPPSYSDIPHSTSPTAPPPPPSNIPALLAPKPLVTECARSPYIPLPRVLTAHYQLSYRTFHLGNESNRKIFAVTVYAGNTGKGPGRFSILIHNGPSGKDQVLAAAGEMLKSTGSAMSFRSIINLSTVPGQDNVSVTGSETVAMEHMSARLMQDGRRVTFPFSILTSYKPDAHEKGKQEDVGSDMQHEQFEWRMTPKDEIADKSFAHEYKLFRLSLQQVAGGSAATDEPVAVTSFKRLLNLSKPFKMQFLDPETPQAPSERWRLMALITALRIWQHEQTSFYSSNAMVEIAGEGS</sequence>